<feature type="region of interest" description="Disordered" evidence="1">
    <location>
        <begin position="259"/>
        <end position="333"/>
    </location>
</feature>
<organism evidence="2 3">
    <name type="scientific">Naegleria fowleri</name>
    <name type="common">Brain eating amoeba</name>
    <dbReference type="NCBI Taxonomy" id="5763"/>
    <lineage>
        <taxon>Eukaryota</taxon>
        <taxon>Discoba</taxon>
        <taxon>Heterolobosea</taxon>
        <taxon>Tetramitia</taxon>
        <taxon>Eutetramitia</taxon>
        <taxon>Vahlkampfiidae</taxon>
        <taxon>Naegleria</taxon>
    </lineage>
</organism>
<dbReference type="Proteomes" id="UP000444721">
    <property type="component" value="Unassembled WGS sequence"/>
</dbReference>
<name>A0A6A5BG66_NAEFO</name>
<keyword evidence="3" id="KW-1185">Reference proteome</keyword>
<feature type="compositionally biased region" description="Polar residues" evidence="1">
    <location>
        <begin position="259"/>
        <end position="270"/>
    </location>
</feature>
<dbReference type="EMBL" id="VFQX01000063">
    <property type="protein sequence ID" value="KAF0973020.1"/>
    <property type="molecule type" value="Genomic_DNA"/>
</dbReference>
<gene>
    <name evidence="2" type="ORF">FDP41_008684</name>
</gene>
<proteinExistence type="predicted"/>
<feature type="compositionally biased region" description="Basic residues" evidence="1">
    <location>
        <begin position="302"/>
        <end position="312"/>
    </location>
</feature>
<reference evidence="2 3" key="1">
    <citation type="journal article" date="2019" name="Sci. Rep.">
        <title>Nanopore sequencing improves the draft genome of the human pathogenic amoeba Naegleria fowleri.</title>
        <authorList>
            <person name="Liechti N."/>
            <person name="Schurch N."/>
            <person name="Bruggmann R."/>
            <person name="Wittwer M."/>
        </authorList>
    </citation>
    <scope>NUCLEOTIDE SEQUENCE [LARGE SCALE GENOMIC DNA]</scope>
    <source>
        <strain evidence="2 3">ATCC 30894</strain>
    </source>
</reference>
<evidence type="ECO:0000313" key="3">
    <source>
        <dbReference type="Proteomes" id="UP000444721"/>
    </source>
</evidence>
<dbReference type="GeneID" id="68115902"/>
<dbReference type="VEuPathDB" id="AmoebaDB:NfTy_007940"/>
<evidence type="ECO:0000256" key="1">
    <source>
        <dbReference type="SAM" id="MobiDB-lite"/>
    </source>
</evidence>
<dbReference type="VEuPathDB" id="AmoebaDB:NF0023030"/>
<evidence type="ECO:0000313" key="2">
    <source>
        <dbReference type="EMBL" id="KAF0973020.1"/>
    </source>
</evidence>
<comment type="caution">
    <text evidence="2">The sequence shown here is derived from an EMBL/GenBank/DDBJ whole genome shotgun (WGS) entry which is preliminary data.</text>
</comment>
<accession>A0A6A5BG66</accession>
<dbReference type="OrthoDB" id="515799at2759"/>
<sequence length="486" mass="53146">MKKTHLSQQSLQFKPKKMVLQLVPRTEQLYKEISARGFNPGIQIKFKETKPASYVVQYLMSRWSTILSLLSVKEVRIYPRKINFGCATHNGWGMESSQHAMSKVKREVQAFHLHGSAHLDQQPFEQPQQQSSTDEPFIMEYDFICGQPANQQQLPLGQLHNSQSQDLKKGSTSTTLSVVSSHSSFQKPPPVSQNSVIAIPSVVPQKSCSSTTTSTGFITSFADVSHVLDSMRNAQVVQPSSIGTVRTLSVNSTLQHFPSVLPSNSNTQAPIVSPTKSTSSRKRKTKEESTNATSSAPTTTSPKKKRTSKKKKDTSTVVPQNTTPLPPPVSSQNKLLITPSQVEASLSNFLNTADLNSQFSQFNNKLNNNLEGSNLSELFNLHFGFSCKEQTTTNFGSLFGGSSEVFNMNPHGRPSSSGFSAHPNAFKTNGSNLVSTTSFVNTMTPSKTSNILHIISNNDSSLIASLREKSTGTIGPIDDSLQSLFA</sequence>
<protein>
    <submittedName>
        <fullName evidence="2">Uncharacterized protein</fullName>
    </submittedName>
</protein>
<dbReference type="VEuPathDB" id="AmoebaDB:FDP41_008684"/>
<dbReference type="RefSeq" id="XP_044557733.1">
    <property type="nucleotide sequence ID" value="XM_044712564.1"/>
</dbReference>
<dbReference type="AlphaFoldDB" id="A0A6A5BG66"/>
<feature type="compositionally biased region" description="Low complexity" evidence="1">
    <location>
        <begin position="290"/>
        <end position="301"/>
    </location>
</feature>